<keyword evidence="2" id="KW-1185">Reference proteome</keyword>
<dbReference type="Proteomes" id="UP001362029">
    <property type="component" value="Segment"/>
</dbReference>
<organism evidence="1 2">
    <name type="scientific">Stenotrophomonas phage SB5</name>
    <dbReference type="NCBI Taxonomy" id="3117469"/>
    <lineage>
        <taxon>Viruses</taxon>
        <taxon>Duplodnaviria</taxon>
        <taxon>Heunggongvirae</taxon>
        <taxon>Uroviricota</taxon>
        <taxon>Caudoviricetes</taxon>
        <taxon>Autographivirales</taxon>
        <taxon>Autonotataviridae</taxon>
        <taxon>Gujervirinae</taxon>
        <taxon>Pradovirus</taxon>
        <taxon>Pradovirus SB5</taxon>
    </lineage>
</organism>
<evidence type="ECO:0000313" key="2">
    <source>
        <dbReference type="Proteomes" id="UP001362029"/>
    </source>
</evidence>
<sequence length="317" mass="34313">MILNAQVRGQFQLFAARVDEQGVRHVRKLTEKFDNLITNSGMDQLGTSNGYLSYCHVGVGTTTPEFTDTQLASWLAYTNGTYQSDSTDGSTEEQMRTAATVWGSKTRYFQFAQGAVVGNVTEIGVSNSSGTGSSYPLFSRTLIKDAEGNPTSVTVLASEYLYVAYTLTVYLDAADVSGTFVFDGNTYNYTSGLYNTSGQVGSSIIGNFIGNAMSISNGGAQRNSVRLAASAWSGGRTANAPSSYSGTSLSASTYVPGSFVFEYTISAPPSSANGRWYGVVYDVGWMNYRIEFPDNLTKTSDYTWSLVVRQAWSRYTP</sequence>
<name>A0ABZ2GZU9_9CAUD</name>
<evidence type="ECO:0000313" key="1">
    <source>
        <dbReference type="EMBL" id="WWO60421.1"/>
    </source>
</evidence>
<accession>A0ABZ2GZU9</accession>
<protein>
    <submittedName>
        <fullName evidence="1">Baseplate protein</fullName>
    </submittedName>
</protein>
<proteinExistence type="predicted"/>
<reference evidence="1 2" key="1">
    <citation type="submission" date="2024-01" db="EMBL/GenBank/DDBJ databases">
        <title>Novel lytic viruses for Xanthomonas sp. and Stenotrophomonas maltophilia.</title>
        <authorList>
            <person name="Petrzik K."/>
            <person name="Brazdova S."/>
            <person name="Sovova L."/>
            <person name="Neoralova M."/>
        </authorList>
    </citation>
    <scope>NUCLEOTIDE SEQUENCE [LARGE SCALE GENOMIC DNA]</scope>
</reference>
<dbReference type="EMBL" id="PP079417">
    <property type="protein sequence ID" value="WWO60421.1"/>
    <property type="molecule type" value="Genomic_DNA"/>
</dbReference>